<reference evidence="2" key="1">
    <citation type="journal article" date="2012" name="Nat. Biotechnol.">
        <title>Draft genome sequence of pigeonpea (Cajanus cajan), an orphan legume crop of resource-poor farmers.</title>
        <authorList>
            <person name="Varshney R.K."/>
            <person name="Chen W."/>
            <person name="Li Y."/>
            <person name="Bharti A.K."/>
            <person name="Saxena R.K."/>
            <person name="Schlueter J.A."/>
            <person name="Donoghue M.T."/>
            <person name="Azam S."/>
            <person name="Fan G."/>
            <person name="Whaley A.M."/>
            <person name="Farmer A.D."/>
            <person name="Sheridan J."/>
            <person name="Iwata A."/>
            <person name="Tuteja R."/>
            <person name="Penmetsa R.V."/>
            <person name="Wu W."/>
            <person name="Upadhyaya H.D."/>
            <person name="Yang S.P."/>
            <person name="Shah T."/>
            <person name="Saxena K.B."/>
            <person name="Michael T."/>
            <person name="McCombie W.R."/>
            <person name="Yang B."/>
            <person name="Zhang G."/>
            <person name="Yang H."/>
            <person name="Wang J."/>
            <person name="Spillane C."/>
            <person name="Cook D.R."/>
            <person name="May G.D."/>
            <person name="Xu X."/>
            <person name="Jackson S.A."/>
        </authorList>
    </citation>
    <scope>NUCLEOTIDE SEQUENCE [LARGE SCALE GENOMIC DNA]</scope>
</reference>
<dbReference type="Proteomes" id="UP000075243">
    <property type="component" value="Unassembled WGS sequence"/>
</dbReference>
<dbReference type="InterPro" id="IPR026960">
    <property type="entry name" value="RVT-Znf"/>
</dbReference>
<proteinExistence type="predicted"/>
<evidence type="ECO:0000313" key="3">
    <source>
        <dbReference type="Proteomes" id="UP000075243"/>
    </source>
</evidence>
<sequence>MAQFLNYKVGSFPCSYLGLPIGANPKRLKTWQPVIQKMQRRLSKWSGDDEHRKLAWVSWDEVCNKHLGGLGLRDLRAFNLAFLGKWRWRLLVERETYWNRVVTSIYVVSALRKEGMRVTGSRWWLDLWSIEEGANVSWDWRETLLFWRESWCTSTPFCDRYSRLFTITTTKDISVSNMFVHREGGFGWNWSWRRSLFQWELSQLSLLLLDLSMIQLHDNIDDTWCWKVDFEGFYSVKSSYHAIINDSIYAEIPLHKFIWCRLVPSKVSCFAWKVMLDRIPSKVNLAKRNVIPNSVVGYV</sequence>
<protein>
    <submittedName>
        <fullName evidence="2">Ribonuclease H protein At1g65750 family</fullName>
    </submittedName>
</protein>
<keyword evidence="3" id="KW-1185">Reference proteome</keyword>
<dbReference type="PANTHER" id="PTHR36617">
    <property type="entry name" value="PROTEIN, PUTATIVE-RELATED"/>
    <property type="match status" value="1"/>
</dbReference>
<dbReference type="Gramene" id="C.cajan_27024.t">
    <property type="protein sequence ID" value="C.cajan_27024.t"/>
    <property type="gene ID" value="C.cajan_27024"/>
</dbReference>
<accession>A0A151S512</accession>
<name>A0A151S512_CAJCA</name>
<organism evidence="2 3">
    <name type="scientific">Cajanus cajan</name>
    <name type="common">Pigeon pea</name>
    <name type="synonym">Cajanus indicus</name>
    <dbReference type="NCBI Taxonomy" id="3821"/>
    <lineage>
        <taxon>Eukaryota</taxon>
        <taxon>Viridiplantae</taxon>
        <taxon>Streptophyta</taxon>
        <taxon>Embryophyta</taxon>
        <taxon>Tracheophyta</taxon>
        <taxon>Spermatophyta</taxon>
        <taxon>Magnoliopsida</taxon>
        <taxon>eudicotyledons</taxon>
        <taxon>Gunneridae</taxon>
        <taxon>Pentapetalae</taxon>
        <taxon>rosids</taxon>
        <taxon>fabids</taxon>
        <taxon>Fabales</taxon>
        <taxon>Fabaceae</taxon>
        <taxon>Papilionoideae</taxon>
        <taxon>50 kb inversion clade</taxon>
        <taxon>NPAAA clade</taxon>
        <taxon>indigoferoid/millettioid clade</taxon>
        <taxon>Phaseoleae</taxon>
        <taxon>Cajanus</taxon>
    </lineage>
</organism>
<dbReference type="AlphaFoldDB" id="A0A151S512"/>
<dbReference type="EMBL" id="KQ483467">
    <property type="protein sequence ID" value="KYP49896.1"/>
    <property type="molecule type" value="Genomic_DNA"/>
</dbReference>
<dbReference type="PANTHER" id="PTHR36617:SF5">
    <property type="entry name" value="OS05G0421675 PROTEIN"/>
    <property type="match status" value="1"/>
</dbReference>
<evidence type="ECO:0000313" key="2">
    <source>
        <dbReference type="EMBL" id="KYP49896.1"/>
    </source>
</evidence>
<gene>
    <name evidence="2" type="ORF">KK1_028396</name>
</gene>
<evidence type="ECO:0000259" key="1">
    <source>
        <dbReference type="Pfam" id="PF13966"/>
    </source>
</evidence>
<feature type="domain" description="Reverse transcriptase zinc-binding" evidence="1">
    <location>
        <begin position="234"/>
        <end position="291"/>
    </location>
</feature>
<dbReference type="Pfam" id="PF13966">
    <property type="entry name" value="zf-RVT"/>
    <property type="match status" value="1"/>
</dbReference>